<organism evidence="9 10">
    <name type="scientific">Rhizophagus irregularis</name>
    <dbReference type="NCBI Taxonomy" id="588596"/>
    <lineage>
        <taxon>Eukaryota</taxon>
        <taxon>Fungi</taxon>
        <taxon>Fungi incertae sedis</taxon>
        <taxon>Mucoromycota</taxon>
        <taxon>Glomeromycotina</taxon>
        <taxon>Glomeromycetes</taxon>
        <taxon>Glomerales</taxon>
        <taxon>Glomeraceae</taxon>
        <taxon>Rhizophagus</taxon>
    </lineage>
</organism>
<feature type="transmembrane region" description="Helical" evidence="8">
    <location>
        <begin position="311"/>
        <end position="335"/>
    </location>
</feature>
<feature type="transmembrane region" description="Helical" evidence="8">
    <location>
        <begin position="396"/>
        <end position="413"/>
    </location>
</feature>
<feature type="transmembrane region" description="Helical" evidence="8">
    <location>
        <begin position="167"/>
        <end position="189"/>
    </location>
</feature>
<feature type="transmembrane region" description="Helical" evidence="8">
    <location>
        <begin position="419"/>
        <end position="440"/>
    </location>
</feature>
<dbReference type="AlphaFoldDB" id="A0A2N0QEA9"/>
<evidence type="ECO:0000256" key="5">
    <source>
        <dbReference type="ARBA" id="ARBA00022989"/>
    </source>
</evidence>
<accession>A0A2N0QEA9</accession>
<comment type="caution">
    <text evidence="9">The sequence shown here is derived from an EMBL/GenBank/DDBJ whole genome shotgun (WGS) entry which is preliminary data.</text>
</comment>
<dbReference type="EMBL" id="LLXJ01000016">
    <property type="protein sequence ID" value="PKC17400.1"/>
    <property type="molecule type" value="Genomic_DNA"/>
</dbReference>
<keyword evidence="3" id="KW-0813">Transport</keyword>
<keyword evidence="6 8" id="KW-0472">Membrane</keyword>
<dbReference type="InterPro" id="IPR038377">
    <property type="entry name" value="Na/Glc_symporter_sf"/>
</dbReference>
<dbReference type="PROSITE" id="PS50283">
    <property type="entry name" value="NA_SOLUT_SYMP_3"/>
    <property type="match status" value="1"/>
</dbReference>
<evidence type="ECO:0000313" key="9">
    <source>
        <dbReference type="EMBL" id="PKC17400.1"/>
    </source>
</evidence>
<reference evidence="9 10" key="1">
    <citation type="submission" date="2016-04" db="EMBL/GenBank/DDBJ databases">
        <title>Genome analyses suggest a sexual origin of heterokaryosis in a supposedly ancient asexual fungus.</title>
        <authorList>
            <person name="Ropars J."/>
            <person name="Sedzielewska K."/>
            <person name="Noel J."/>
            <person name="Charron P."/>
            <person name="Farinelli L."/>
            <person name="Marton T."/>
            <person name="Kruger M."/>
            <person name="Pelin A."/>
            <person name="Brachmann A."/>
            <person name="Corradi N."/>
        </authorList>
    </citation>
    <scope>NUCLEOTIDE SEQUENCE [LARGE SCALE GENOMIC DNA]</scope>
    <source>
        <strain evidence="9 10">A5</strain>
    </source>
</reference>
<feature type="transmembrane region" description="Helical" evidence="8">
    <location>
        <begin position="232"/>
        <end position="251"/>
    </location>
</feature>
<evidence type="ECO:0000256" key="8">
    <source>
        <dbReference type="SAM" id="Phobius"/>
    </source>
</evidence>
<dbReference type="InterPro" id="IPR050277">
    <property type="entry name" value="Sodium:Solute_Symporter"/>
</dbReference>
<dbReference type="PANTHER" id="PTHR48086">
    <property type="entry name" value="SODIUM/PROLINE SYMPORTER-RELATED"/>
    <property type="match status" value="1"/>
</dbReference>
<comment type="subcellular location">
    <subcellularLocation>
        <location evidence="1">Membrane</location>
        <topology evidence="1">Multi-pass membrane protein</topology>
    </subcellularLocation>
</comment>
<evidence type="ECO:0000256" key="7">
    <source>
        <dbReference type="RuleBase" id="RU362091"/>
    </source>
</evidence>
<feature type="transmembrane region" description="Helical" evidence="8">
    <location>
        <begin position="116"/>
        <end position="139"/>
    </location>
</feature>
<evidence type="ECO:0000256" key="1">
    <source>
        <dbReference type="ARBA" id="ARBA00004141"/>
    </source>
</evidence>
<dbReference type="VEuPathDB" id="FungiDB:RhiirA1_523948"/>
<evidence type="ECO:0000256" key="4">
    <source>
        <dbReference type="ARBA" id="ARBA00022692"/>
    </source>
</evidence>
<dbReference type="GO" id="GO:0005886">
    <property type="term" value="C:plasma membrane"/>
    <property type="evidence" value="ECO:0007669"/>
    <property type="project" value="TreeGrafter"/>
</dbReference>
<sequence>MNDWIEFVGPLPEDIFDSLLKLHPTLGDGELCQCLTHDKFHYTKVPTKLLKHLYFPNSNLASVSNYYNKNGTILRHNQKDPFEKIFEAAGLYNSVFIRCTGIGSSILYSFPEVGTIAGLLGVIMYAFGSIIPLFVFAWLGPLIRKKCPEGFTLTQFVLERFGRFNQIYVSLMSIAYMFCFMISELSAVGNILVTLTGVDKLAPVICIAIVTTLYTGYGGLRASLITDNIQGWAIILLVVLSIIGLATSIRIEKSVIDNSDLLKSNSLGWQLLYIMPVAVSFATLFHEGFWQRAFSSKNDRELRLSAVYGSIMLFPVLVFLGLTGMIAVWAGLWPGEENLESYLAFFTLFKVLPDWVSGITVVLAVSMSCAAYDTLISATTANFSNDIFNNRLPLNVTRFLSLIANVPAVYWGLKDLDVLRVFLIADLLAASTMPPILLGLIDSLYFLNWIDVLLGGIGGLFGVFIFGSIFYHNAKDGIELIGLPLGLYITDYSVLGAFIVAPLSSIFFTFLSFGVRLISMWVFTKIRGEEFVFPKKPEVVDTKKYAGNKFKDDTEIIQSSDPDEIEIRG</sequence>
<keyword evidence="5 8" id="KW-1133">Transmembrane helix</keyword>
<dbReference type="PANTHER" id="PTHR48086:SF10">
    <property type="entry name" value="AGR155CP"/>
    <property type="match status" value="1"/>
</dbReference>
<evidence type="ECO:0000256" key="3">
    <source>
        <dbReference type="ARBA" id="ARBA00022448"/>
    </source>
</evidence>
<dbReference type="Pfam" id="PF00474">
    <property type="entry name" value="SSF"/>
    <property type="match status" value="1"/>
</dbReference>
<name>A0A2N0QEA9_9GLOM</name>
<evidence type="ECO:0000256" key="6">
    <source>
        <dbReference type="ARBA" id="ARBA00023136"/>
    </source>
</evidence>
<evidence type="ECO:0000313" key="10">
    <source>
        <dbReference type="Proteomes" id="UP000232722"/>
    </source>
</evidence>
<feature type="transmembrane region" description="Helical" evidence="8">
    <location>
        <begin position="201"/>
        <end position="220"/>
    </location>
</feature>
<proteinExistence type="inferred from homology"/>
<dbReference type="Proteomes" id="UP000232722">
    <property type="component" value="Unassembled WGS sequence"/>
</dbReference>
<comment type="similarity">
    <text evidence="2 7">Belongs to the sodium:solute symporter (SSF) (TC 2.A.21) family.</text>
</comment>
<evidence type="ECO:0008006" key="11">
    <source>
        <dbReference type="Google" id="ProtNLM"/>
    </source>
</evidence>
<dbReference type="VEuPathDB" id="FungiDB:FUN_013500"/>
<dbReference type="InterPro" id="IPR001734">
    <property type="entry name" value="Na/solute_symporter"/>
</dbReference>
<reference evidence="9 10" key="2">
    <citation type="submission" date="2017-09" db="EMBL/GenBank/DDBJ databases">
        <title>Extensive intraspecific genome diversity in a model arbuscular mycorrhizal fungus.</title>
        <authorList>
            <person name="Chen E.C."/>
            <person name="Morin E."/>
            <person name="Beaudet D."/>
            <person name="Noel J."/>
            <person name="Ndikumana S."/>
            <person name="Charron P."/>
            <person name="St-Onge C."/>
            <person name="Giorgi J."/>
            <person name="Grigoriev I.V."/>
            <person name="Roux C."/>
            <person name="Martin F.M."/>
            <person name="Corradi N."/>
        </authorList>
    </citation>
    <scope>NUCLEOTIDE SEQUENCE [LARGE SCALE GENOMIC DNA]</scope>
    <source>
        <strain evidence="9 10">A5</strain>
    </source>
</reference>
<dbReference type="Gene3D" id="1.20.1730.10">
    <property type="entry name" value="Sodium/glucose cotransporter"/>
    <property type="match status" value="1"/>
</dbReference>
<keyword evidence="4 8" id="KW-0812">Transmembrane</keyword>
<evidence type="ECO:0000256" key="2">
    <source>
        <dbReference type="ARBA" id="ARBA00006434"/>
    </source>
</evidence>
<feature type="transmembrane region" description="Helical" evidence="8">
    <location>
        <begin position="271"/>
        <end position="290"/>
    </location>
</feature>
<feature type="transmembrane region" description="Helical" evidence="8">
    <location>
        <begin position="452"/>
        <end position="472"/>
    </location>
</feature>
<gene>
    <name evidence="9" type="ORF">RhiirA5_393729</name>
</gene>
<feature type="transmembrane region" description="Helical" evidence="8">
    <location>
        <begin position="492"/>
        <end position="518"/>
    </location>
</feature>
<protein>
    <recommendedName>
        <fullName evidence="11">Urea transporter</fullName>
    </recommendedName>
</protein>
<dbReference type="GO" id="GO:0015606">
    <property type="term" value="F:spermidine transmembrane transporter activity"/>
    <property type="evidence" value="ECO:0007669"/>
    <property type="project" value="TreeGrafter"/>
</dbReference>
<dbReference type="VEuPathDB" id="FungiDB:RhiirFUN_020022"/>